<feature type="region of interest" description="Disordered" evidence="1">
    <location>
        <begin position="88"/>
        <end position="116"/>
    </location>
</feature>
<feature type="domain" description="HAT C-terminal dimerisation" evidence="2">
    <location>
        <begin position="152"/>
        <end position="230"/>
    </location>
</feature>
<dbReference type="AlphaFoldDB" id="A0AAN9CN21"/>
<dbReference type="GO" id="GO:0006357">
    <property type="term" value="P:regulation of transcription by RNA polymerase II"/>
    <property type="evidence" value="ECO:0007669"/>
    <property type="project" value="TreeGrafter"/>
</dbReference>
<evidence type="ECO:0000313" key="4">
    <source>
        <dbReference type="Proteomes" id="UP001364617"/>
    </source>
</evidence>
<protein>
    <recommendedName>
        <fullName evidence="2">HAT C-terminal dimerisation domain-containing protein</fullName>
    </recommendedName>
</protein>
<dbReference type="GO" id="GO:0046983">
    <property type="term" value="F:protein dimerization activity"/>
    <property type="evidence" value="ECO:0007669"/>
    <property type="project" value="InterPro"/>
</dbReference>
<sequence>MSSENSPTCGQILPILKKLEAHLAIKAGDTVFVSNLKKQVWANLSKRYQNDEIRNFLQVATALDPRFKHKLDDDDTIWDQIQINLIEQSTEEGGGADGDTMQSDNEDEQESQQPPCKLLRKTPLEELFAEEEVQNIVSQQSSMSIKTRVERELQIYQEVPPVLMSKDPAAWWWNQQNTYPLLSNLAFSYLCVQASTPSERVFSTAGDTICPERSRILPEKADMIIFLNKNCF</sequence>
<dbReference type="GO" id="GO:0005634">
    <property type="term" value="C:nucleus"/>
    <property type="evidence" value="ECO:0007669"/>
    <property type="project" value="TreeGrafter"/>
</dbReference>
<dbReference type="InterPro" id="IPR008906">
    <property type="entry name" value="HATC_C_dom"/>
</dbReference>
<accession>A0AAN9CN21</accession>
<keyword evidence="4" id="KW-1185">Reference proteome</keyword>
<dbReference type="InterPro" id="IPR052717">
    <property type="entry name" value="Vacuolar_transposase_reg"/>
</dbReference>
<evidence type="ECO:0000259" key="2">
    <source>
        <dbReference type="Pfam" id="PF05699"/>
    </source>
</evidence>
<organism evidence="3 4">
    <name type="scientific">Phoxinus phoxinus</name>
    <name type="common">Eurasian minnow</name>
    <dbReference type="NCBI Taxonomy" id="58324"/>
    <lineage>
        <taxon>Eukaryota</taxon>
        <taxon>Metazoa</taxon>
        <taxon>Chordata</taxon>
        <taxon>Craniata</taxon>
        <taxon>Vertebrata</taxon>
        <taxon>Euteleostomi</taxon>
        <taxon>Actinopterygii</taxon>
        <taxon>Neopterygii</taxon>
        <taxon>Teleostei</taxon>
        <taxon>Ostariophysi</taxon>
        <taxon>Cypriniformes</taxon>
        <taxon>Leuciscidae</taxon>
        <taxon>Phoxininae</taxon>
        <taxon>Phoxinus</taxon>
    </lineage>
</organism>
<evidence type="ECO:0000256" key="1">
    <source>
        <dbReference type="SAM" id="MobiDB-lite"/>
    </source>
</evidence>
<dbReference type="InterPro" id="IPR012337">
    <property type="entry name" value="RNaseH-like_sf"/>
</dbReference>
<dbReference type="PANTHER" id="PTHR46169:SF29">
    <property type="entry name" value="DNA REPLICATION-RELATED ELEMENT FACTOR, ISOFORM A"/>
    <property type="match status" value="1"/>
</dbReference>
<proteinExistence type="predicted"/>
<reference evidence="3 4" key="1">
    <citation type="submission" date="2024-02" db="EMBL/GenBank/DDBJ databases">
        <title>Chromosome-level genome assembly of the Eurasian Minnow (Phoxinus phoxinus).</title>
        <authorList>
            <person name="Oriowo T.O."/>
            <person name="Martin S."/>
            <person name="Stange M."/>
            <person name="Chrysostomakis Y."/>
            <person name="Brown T."/>
            <person name="Winkler S."/>
            <person name="Kukowka S."/>
            <person name="Myers E.W."/>
            <person name="Bohne A."/>
        </authorList>
    </citation>
    <scope>NUCLEOTIDE SEQUENCE [LARGE SCALE GENOMIC DNA]</scope>
    <source>
        <strain evidence="3">ZFMK-TIS-60720</strain>
        <tissue evidence="3">Whole Organism</tissue>
    </source>
</reference>
<dbReference type="EMBL" id="JAYKXH010000015">
    <property type="protein sequence ID" value="KAK7143492.1"/>
    <property type="molecule type" value="Genomic_DNA"/>
</dbReference>
<name>A0AAN9CN21_9TELE</name>
<gene>
    <name evidence="3" type="ORF">R3I93_014602</name>
</gene>
<comment type="caution">
    <text evidence="3">The sequence shown here is derived from an EMBL/GenBank/DDBJ whole genome shotgun (WGS) entry which is preliminary data.</text>
</comment>
<dbReference type="SUPFAM" id="SSF53098">
    <property type="entry name" value="Ribonuclease H-like"/>
    <property type="match status" value="1"/>
</dbReference>
<dbReference type="Pfam" id="PF05699">
    <property type="entry name" value="Dimer_Tnp_hAT"/>
    <property type="match status" value="1"/>
</dbReference>
<evidence type="ECO:0000313" key="3">
    <source>
        <dbReference type="EMBL" id="KAK7143492.1"/>
    </source>
</evidence>
<dbReference type="PANTHER" id="PTHR46169">
    <property type="entry name" value="DNA REPLICATION-RELATED ELEMENT FACTOR, ISOFORM A"/>
    <property type="match status" value="1"/>
</dbReference>
<dbReference type="Proteomes" id="UP001364617">
    <property type="component" value="Unassembled WGS sequence"/>
</dbReference>